<dbReference type="PROSITE" id="PS51626">
    <property type="entry name" value="SAM_MT_TRM1"/>
    <property type="match status" value="1"/>
</dbReference>
<dbReference type="InterPro" id="IPR042296">
    <property type="entry name" value="tRNA_met_Trm1_C"/>
</dbReference>
<dbReference type="GO" id="GO:0160104">
    <property type="term" value="F:tRNA (guanine(26)-N2)-dimethyltransferase activity"/>
    <property type="evidence" value="ECO:0007669"/>
    <property type="project" value="UniProtKB-UniRule"/>
</dbReference>
<dbReference type="FunFam" id="3.30.56.70:FF:000001">
    <property type="entry name" value="tRNA (guanine(26)-N(2))-dimethyltransferase"/>
    <property type="match status" value="1"/>
</dbReference>
<name>A0A0D3K5P4_EMIH1</name>
<dbReference type="InterPro" id="IPR029063">
    <property type="entry name" value="SAM-dependent_MTases_sf"/>
</dbReference>
<protein>
    <recommendedName>
        <fullName evidence="7 9">tRNA (guanine(26)-N(2))-dimethyltransferase</fullName>
        <ecNumber evidence="7 9">2.1.1.216</ecNumber>
    </recommendedName>
</protein>
<dbReference type="PaxDb" id="2903-EOD31079"/>
<feature type="compositionally biased region" description="Gly residues" evidence="10">
    <location>
        <begin position="383"/>
        <end position="392"/>
    </location>
</feature>
<evidence type="ECO:0000256" key="10">
    <source>
        <dbReference type="SAM" id="MobiDB-lite"/>
    </source>
</evidence>
<dbReference type="PANTHER" id="PTHR10631:SF3">
    <property type="entry name" value="TRNA (GUANINE(26)-N(2))-DIMETHYLTRANSFERASE"/>
    <property type="match status" value="1"/>
</dbReference>
<dbReference type="GO" id="GO:0005634">
    <property type="term" value="C:nucleus"/>
    <property type="evidence" value="ECO:0007669"/>
    <property type="project" value="TreeGrafter"/>
</dbReference>
<dbReference type="KEGG" id="ehx:EMIHUDRAFT_51353"/>
<dbReference type="Proteomes" id="UP000013827">
    <property type="component" value="Unassembled WGS sequence"/>
</dbReference>
<organism evidence="11 12">
    <name type="scientific">Emiliania huxleyi (strain CCMP1516)</name>
    <dbReference type="NCBI Taxonomy" id="280463"/>
    <lineage>
        <taxon>Eukaryota</taxon>
        <taxon>Haptista</taxon>
        <taxon>Haptophyta</taxon>
        <taxon>Prymnesiophyceae</taxon>
        <taxon>Isochrysidales</taxon>
        <taxon>Noelaerhabdaceae</taxon>
        <taxon>Emiliania</taxon>
    </lineage>
</organism>
<dbReference type="HOGENOM" id="CLU_010862_4_1_1"/>
<accession>A0A0D3K5P4</accession>
<evidence type="ECO:0000313" key="12">
    <source>
        <dbReference type="Proteomes" id="UP000013827"/>
    </source>
</evidence>
<dbReference type="GO" id="GO:0000049">
    <property type="term" value="F:tRNA binding"/>
    <property type="evidence" value="ECO:0007669"/>
    <property type="project" value="UniProtKB-UniRule"/>
</dbReference>
<evidence type="ECO:0000256" key="8">
    <source>
        <dbReference type="ARBA" id="ARBA00051897"/>
    </source>
</evidence>
<comment type="similarity">
    <text evidence="9">Belongs to the class I-like SAM-binding methyltransferase superfamily. Trm1 family.</text>
</comment>
<evidence type="ECO:0000256" key="9">
    <source>
        <dbReference type="PROSITE-ProRule" id="PRU00958"/>
    </source>
</evidence>
<feature type="region of interest" description="Disordered" evidence="10">
    <location>
        <begin position="48"/>
        <end position="117"/>
    </location>
</feature>
<evidence type="ECO:0000256" key="6">
    <source>
        <dbReference type="ARBA" id="ARBA00022884"/>
    </source>
</evidence>
<evidence type="ECO:0000256" key="4">
    <source>
        <dbReference type="ARBA" id="ARBA00022691"/>
    </source>
</evidence>
<dbReference type="CDD" id="cd02440">
    <property type="entry name" value="AdoMet_MTases"/>
    <property type="match status" value="1"/>
</dbReference>
<evidence type="ECO:0000256" key="2">
    <source>
        <dbReference type="ARBA" id="ARBA00022603"/>
    </source>
</evidence>
<reference evidence="12" key="1">
    <citation type="journal article" date="2013" name="Nature">
        <title>Pan genome of the phytoplankton Emiliania underpins its global distribution.</title>
        <authorList>
            <person name="Read B.A."/>
            <person name="Kegel J."/>
            <person name="Klute M.J."/>
            <person name="Kuo A."/>
            <person name="Lefebvre S.C."/>
            <person name="Maumus F."/>
            <person name="Mayer C."/>
            <person name="Miller J."/>
            <person name="Monier A."/>
            <person name="Salamov A."/>
            <person name="Young J."/>
            <person name="Aguilar M."/>
            <person name="Claverie J.M."/>
            <person name="Frickenhaus S."/>
            <person name="Gonzalez K."/>
            <person name="Herman E.K."/>
            <person name="Lin Y.C."/>
            <person name="Napier J."/>
            <person name="Ogata H."/>
            <person name="Sarno A.F."/>
            <person name="Shmutz J."/>
            <person name="Schroeder D."/>
            <person name="de Vargas C."/>
            <person name="Verret F."/>
            <person name="von Dassow P."/>
            <person name="Valentin K."/>
            <person name="Van de Peer Y."/>
            <person name="Wheeler G."/>
            <person name="Dacks J.B."/>
            <person name="Delwiche C.F."/>
            <person name="Dyhrman S.T."/>
            <person name="Glockner G."/>
            <person name="John U."/>
            <person name="Richards T."/>
            <person name="Worden A.Z."/>
            <person name="Zhang X."/>
            <person name="Grigoriev I.V."/>
            <person name="Allen A.E."/>
            <person name="Bidle K."/>
            <person name="Borodovsky M."/>
            <person name="Bowler C."/>
            <person name="Brownlee C."/>
            <person name="Cock J.M."/>
            <person name="Elias M."/>
            <person name="Gladyshev V.N."/>
            <person name="Groth M."/>
            <person name="Guda C."/>
            <person name="Hadaegh A."/>
            <person name="Iglesias-Rodriguez M.D."/>
            <person name="Jenkins J."/>
            <person name="Jones B.M."/>
            <person name="Lawson T."/>
            <person name="Leese F."/>
            <person name="Lindquist E."/>
            <person name="Lobanov A."/>
            <person name="Lomsadze A."/>
            <person name="Malik S.B."/>
            <person name="Marsh M.E."/>
            <person name="Mackinder L."/>
            <person name="Mock T."/>
            <person name="Mueller-Roeber B."/>
            <person name="Pagarete A."/>
            <person name="Parker M."/>
            <person name="Probert I."/>
            <person name="Quesneville H."/>
            <person name="Raines C."/>
            <person name="Rensing S.A."/>
            <person name="Riano-Pachon D.M."/>
            <person name="Richier S."/>
            <person name="Rokitta S."/>
            <person name="Shiraiwa Y."/>
            <person name="Soanes D.M."/>
            <person name="van der Giezen M."/>
            <person name="Wahlund T.M."/>
            <person name="Williams B."/>
            <person name="Wilson W."/>
            <person name="Wolfe G."/>
            <person name="Wurch L.L."/>
        </authorList>
    </citation>
    <scope>NUCLEOTIDE SEQUENCE</scope>
</reference>
<keyword evidence="5 9" id="KW-0819">tRNA processing</keyword>
<dbReference type="GeneID" id="17276352"/>
<dbReference type="PANTHER" id="PTHR10631">
    <property type="entry name" value="N 2 ,N 2 -DIMETHYLGUANOSINE TRNA METHYLTRANSFERASE"/>
    <property type="match status" value="1"/>
</dbReference>
<evidence type="ECO:0000256" key="1">
    <source>
        <dbReference type="ARBA" id="ARBA00022555"/>
    </source>
</evidence>
<dbReference type="STRING" id="2903.R1FCV2"/>
<dbReference type="RefSeq" id="XP_005783508.1">
    <property type="nucleotide sequence ID" value="XM_005783451.1"/>
</dbReference>
<dbReference type="EnsemblProtists" id="EOD31079">
    <property type="protein sequence ID" value="EOD31079"/>
    <property type="gene ID" value="EMIHUDRAFT_51353"/>
</dbReference>
<dbReference type="SUPFAM" id="SSF53335">
    <property type="entry name" value="S-adenosyl-L-methionine-dependent methyltransferases"/>
    <property type="match status" value="1"/>
</dbReference>
<feature type="compositionally biased region" description="Low complexity" evidence="10">
    <location>
        <begin position="67"/>
        <end position="117"/>
    </location>
</feature>
<keyword evidence="12" id="KW-1185">Reference proteome</keyword>
<dbReference type="eggNOG" id="KOG1253">
    <property type="taxonomic scope" value="Eukaryota"/>
</dbReference>
<evidence type="ECO:0000313" key="11">
    <source>
        <dbReference type="EnsemblProtists" id="EOD31079"/>
    </source>
</evidence>
<evidence type="ECO:0000256" key="7">
    <source>
        <dbReference type="ARBA" id="ARBA00039099"/>
    </source>
</evidence>
<feature type="region of interest" description="Disordered" evidence="10">
    <location>
        <begin position="379"/>
        <end position="401"/>
    </location>
</feature>
<feature type="region of interest" description="Disordered" evidence="10">
    <location>
        <begin position="492"/>
        <end position="559"/>
    </location>
</feature>
<dbReference type="GO" id="GO:0002940">
    <property type="term" value="P:tRNA N2-guanine methylation"/>
    <property type="evidence" value="ECO:0007669"/>
    <property type="project" value="TreeGrafter"/>
</dbReference>
<reference evidence="11" key="2">
    <citation type="submission" date="2024-10" db="UniProtKB">
        <authorList>
            <consortium name="EnsemblProtists"/>
        </authorList>
    </citation>
    <scope>IDENTIFICATION</scope>
</reference>
<sequence length="559" mass="59270">SDAAEEVQVKEGQATLYFASKKGVFYNPPQIPNRDLSVLALQQFSEMWASQPSKPAADRHRTLRQGSAPAPADAGAPEADVPEAAAAQEPPAPAAGEASETATAEASASLPASASKPAARRGLRVLDALSASGLRTIRYAKEVSGLREVVANDVDPVAHQTMASNFGRNGLLEGGGEQSCRVTSTVGDAAALLYASRPPAGERFDVVDLDPYGTASPFLDGAVQAVSEGGLLMVTCTDMAVLAGAYPEAGAEACFAKYGAWPLKVGKHCHEQGLRILLACIDSHAARHGRYITPLLSVHINFYVRVFVRLRSSKAAVKLSATKARDVSHLYQCARCDSFALQPLARVVDKGTHEKVVAGVGPPVERSCEHCGGAAWPPQARAGGRGGEGGGRPRAPRRWAALDRPDARPRRLIGMLTSVAEELPDVPLFTSLSAMCGVMHLPCPQTVGALSAIVRQGYRVSRSHTDPSAIKTDAPQRKVWDMLRCWAKRPECEAQKGKKKKEPLSPTSPAAAILAASPEEEADFRPVPEVQRMLSKKDGAGGKVGKFLPNPEQWGPGSR</sequence>
<dbReference type="OMA" id="MKCCHEM"/>
<dbReference type="InterPro" id="IPR002905">
    <property type="entry name" value="Trm1"/>
</dbReference>
<proteinExistence type="inferred from homology"/>
<dbReference type="Gene3D" id="3.40.50.150">
    <property type="entry name" value="Vaccinia Virus protein VP39"/>
    <property type="match status" value="1"/>
</dbReference>
<comment type="catalytic activity">
    <reaction evidence="8 9">
        <text>guanosine(26) in tRNA + 2 S-adenosyl-L-methionine = N(2)-dimethylguanosine(26) in tRNA + 2 S-adenosyl-L-homocysteine + 2 H(+)</text>
        <dbReference type="Rhea" id="RHEA:43140"/>
        <dbReference type="Rhea" id="RHEA-COMP:10359"/>
        <dbReference type="Rhea" id="RHEA-COMP:10360"/>
        <dbReference type="ChEBI" id="CHEBI:15378"/>
        <dbReference type="ChEBI" id="CHEBI:57856"/>
        <dbReference type="ChEBI" id="CHEBI:59789"/>
        <dbReference type="ChEBI" id="CHEBI:74269"/>
        <dbReference type="ChEBI" id="CHEBI:74513"/>
        <dbReference type="EC" id="2.1.1.216"/>
    </reaction>
</comment>
<dbReference type="Pfam" id="PF02005">
    <property type="entry name" value="TRM"/>
    <property type="match status" value="2"/>
</dbReference>
<evidence type="ECO:0000256" key="5">
    <source>
        <dbReference type="ARBA" id="ARBA00022694"/>
    </source>
</evidence>
<keyword evidence="4 9" id="KW-0949">S-adenosyl-L-methionine</keyword>
<dbReference type="Gene3D" id="3.30.56.70">
    <property type="entry name" value="N2,N2-dimethylguanosine tRNA methyltransferase, C-terminal domain"/>
    <property type="match status" value="1"/>
</dbReference>
<keyword evidence="6 9" id="KW-0694">RNA-binding</keyword>
<keyword evidence="2 9" id="KW-0489">Methyltransferase</keyword>
<keyword evidence="3 9" id="KW-0808">Transferase</keyword>
<keyword evidence="1 9" id="KW-0820">tRNA-binding</keyword>
<dbReference type="EC" id="2.1.1.216" evidence="7 9"/>
<dbReference type="AlphaFoldDB" id="A0A0D3K5P4"/>
<evidence type="ECO:0000256" key="3">
    <source>
        <dbReference type="ARBA" id="ARBA00022679"/>
    </source>
</evidence>